<keyword evidence="4 6" id="KW-0472">Membrane</keyword>
<evidence type="ECO:0000256" key="4">
    <source>
        <dbReference type="ARBA" id="ARBA00023136"/>
    </source>
</evidence>
<organism evidence="8 9">
    <name type="scientific">Ditylenchus destructor</name>
    <dbReference type="NCBI Taxonomy" id="166010"/>
    <lineage>
        <taxon>Eukaryota</taxon>
        <taxon>Metazoa</taxon>
        <taxon>Ecdysozoa</taxon>
        <taxon>Nematoda</taxon>
        <taxon>Chromadorea</taxon>
        <taxon>Rhabditida</taxon>
        <taxon>Tylenchina</taxon>
        <taxon>Tylenchomorpha</taxon>
        <taxon>Sphaerularioidea</taxon>
        <taxon>Anguinidae</taxon>
        <taxon>Anguininae</taxon>
        <taxon>Ditylenchus</taxon>
    </lineage>
</organism>
<evidence type="ECO:0000256" key="6">
    <source>
        <dbReference type="SAM" id="Phobius"/>
    </source>
</evidence>
<dbReference type="EMBL" id="JAKKPZ010000611">
    <property type="protein sequence ID" value="KAI1693584.1"/>
    <property type="molecule type" value="Genomic_DNA"/>
</dbReference>
<dbReference type="GO" id="GO:0016020">
    <property type="term" value="C:membrane"/>
    <property type="evidence" value="ECO:0007669"/>
    <property type="project" value="UniProtKB-SubCell"/>
</dbReference>
<dbReference type="Proteomes" id="UP001201812">
    <property type="component" value="Unassembled WGS sequence"/>
</dbReference>
<protein>
    <submittedName>
        <fullName evidence="8">GtrA-like protein domain-containing protein</fullName>
    </submittedName>
</protein>
<keyword evidence="2 6" id="KW-0812">Transmembrane</keyword>
<evidence type="ECO:0000256" key="1">
    <source>
        <dbReference type="ARBA" id="ARBA00004141"/>
    </source>
</evidence>
<accession>A0AAD4QW21</accession>
<feature type="transmembrane region" description="Helical" evidence="6">
    <location>
        <begin position="185"/>
        <end position="205"/>
    </location>
</feature>
<evidence type="ECO:0000256" key="2">
    <source>
        <dbReference type="ARBA" id="ARBA00022692"/>
    </source>
</evidence>
<feature type="transmembrane region" description="Helical" evidence="6">
    <location>
        <begin position="153"/>
        <end position="179"/>
    </location>
</feature>
<dbReference type="Pfam" id="PF04138">
    <property type="entry name" value="GtrA_DPMS_TM"/>
    <property type="match status" value="1"/>
</dbReference>
<evidence type="ECO:0000259" key="7">
    <source>
        <dbReference type="Pfam" id="PF04138"/>
    </source>
</evidence>
<dbReference type="InterPro" id="IPR007267">
    <property type="entry name" value="GtrA_DPMS_TM"/>
</dbReference>
<evidence type="ECO:0000256" key="5">
    <source>
        <dbReference type="SAM" id="MobiDB-lite"/>
    </source>
</evidence>
<reference evidence="8" key="1">
    <citation type="submission" date="2022-01" db="EMBL/GenBank/DDBJ databases">
        <title>Genome Sequence Resource for Two Populations of Ditylenchus destructor, the Migratory Endoparasitic Phytonematode.</title>
        <authorList>
            <person name="Zhang H."/>
            <person name="Lin R."/>
            <person name="Xie B."/>
        </authorList>
    </citation>
    <scope>NUCLEOTIDE SEQUENCE</scope>
    <source>
        <strain evidence="8">BazhouSP</strain>
    </source>
</reference>
<dbReference type="AlphaFoldDB" id="A0AAD4QW21"/>
<evidence type="ECO:0000256" key="3">
    <source>
        <dbReference type="ARBA" id="ARBA00022989"/>
    </source>
</evidence>
<evidence type="ECO:0000313" key="9">
    <source>
        <dbReference type="Proteomes" id="UP001201812"/>
    </source>
</evidence>
<feature type="region of interest" description="Disordered" evidence="5">
    <location>
        <begin position="89"/>
        <end position="114"/>
    </location>
</feature>
<keyword evidence="9" id="KW-1185">Reference proteome</keyword>
<feature type="domain" description="GtrA/DPMS transmembrane" evidence="7">
    <location>
        <begin position="155"/>
        <end position="214"/>
    </location>
</feature>
<comment type="caution">
    <text evidence="8">The sequence shown here is derived from an EMBL/GenBank/DDBJ whole genome shotgun (WGS) entry which is preliminary data.</text>
</comment>
<evidence type="ECO:0000313" key="8">
    <source>
        <dbReference type="EMBL" id="KAI1693584.1"/>
    </source>
</evidence>
<keyword evidence="3 6" id="KW-1133">Transmembrane helix</keyword>
<proteinExistence type="predicted"/>
<gene>
    <name evidence="8" type="ORF">DdX_20595</name>
</gene>
<dbReference type="GO" id="GO:0000271">
    <property type="term" value="P:polysaccharide biosynthetic process"/>
    <property type="evidence" value="ECO:0007669"/>
    <property type="project" value="InterPro"/>
</dbReference>
<feature type="region of interest" description="Disordered" evidence="5">
    <location>
        <begin position="27"/>
        <end position="75"/>
    </location>
</feature>
<sequence length="239" mass="24791">MIVAIGQTAGATSRRTVAPSAAIVTASGSSGAMPHASRSAIGVPTNGLTTGSARPAADRPAATNRTSLARRAARGPASAAYCRRCRQGPARLSAPSDPQEPCGDQRPGQQRPAQPVDRQFPFQIEATHCGKAGVTAIIHRIGELQRSGVLGQLVRFGIVGVASTVIYSAVYLPLVWWVFPNLAVAAVPFAFAVAVTCGFFMHSAWSFKDTARVRIAGASTSNSWSSKASGCCLTRSSPG</sequence>
<name>A0AAD4QW21_9BILA</name>
<comment type="subcellular location">
    <subcellularLocation>
        <location evidence="1">Membrane</location>
        <topology evidence="1">Multi-pass membrane protein</topology>
    </subcellularLocation>
</comment>